<name>A0A510ICB0_9VIBR</name>
<protein>
    <submittedName>
        <fullName evidence="1">Uncharacterized protein</fullName>
    </submittedName>
</protein>
<proteinExistence type="predicted"/>
<evidence type="ECO:0000313" key="1">
    <source>
        <dbReference type="EMBL" id="BBL91167.1"/>
    </source>
</evidence>
<sequence length="55" mass="6303">MSAADKNQINPMLLGHLAQRGVKLSHIKTAQHRQYDTYGWAFIKNTSIHLNQQVE</sequence>
<dbReference type="EMBL" id="AP019799">
    <property type="protein sequence ID" value="BBL91167.1"/>
    <property type="molecule type" value="Genomic_DNA"/>
</dbReference>
<organism evidence="1 2">
    <name type="scientific">Vibrio rotiferianus</name>
    <dbReference type="NCBI Taxonomy" id="190895"/>
    <lineage>
        <taxon>Bacteria</taxon>
        <taxon>Pseudomonadati</taxon>
        <taxon>Pseudomonadota</taxon>
        <taxon>Gammaproteobacteria</taxon>
        <taxon>Vibrionales</taxon>
        <taxon>Vibrionaceae</taxon>
        <taxon>Vibrio</taxon>
    </lineage>
</organism>
<gene>
    <name evidence="1" type="ORF">VroAM7_38200</name>
</gene>
<reference evidence="2" key="1">
    <citation type="submission" date="2019-07" db="EMBL/GenBank/DDBJ databases">
        <title>Complete Genome Sequences of Vibrion rotiferianus strain AM7.</title>
        <authorList>
            <person name="Miyazaki K."/>
            <person name="Wiseschart A."/>
            <person name="Pootanakit K."/>
            <person name="Ishimori K."/>
            <person name="Kitahara K."/>
        </authorList>
    </citation>
    <scope>NUCLEOTIDE SEQUENCE [LARGE SCALE GENOMIC DNA]</scope>
    <source>
        <strain evidence="2">AM7</strain>
    </source>
</reference>
<accession>A0A510ICB0</accession>
<dbReference type="Proteomes" id="UP000315115">
    <property type="component" value="Chromosome 2"/>
</dbReference>
<evidence type="ECO:0000313" key="2">
    <source>
        <dbReference type="Proteomes" id="UP000315115"/>
    </source>
</evidence>
<dbReference type="AlphaFoldDB" id="A0A510ICB0"/>